<dbReference type="EMBL" id="JAFIRN010000004">
    <property type="protein sequence ID" value="KAG5850351.1"/>
    <property type="molecule type" value="Genomic_DNA"/>
</dbReference>
<keyword evidence="1" id="KW-1133">Transmembrane helix</keyword>
<evidence type="ECO:0000313" key="3">
    <source>
        <dbReference type="Proteomes" id="UP001044222"/>
    </source>
</evidence>
<sequence length="111" mass="11950">QSCWCAPALCVRLWLVCRSLGFAVVKALVAELLACMGPSPSLLCANALRMKLLRSVAVLVAGSPLFCVLCSLGFELRHDRVCVFHVCVGDFWFVLGDFLPTGPCPSGKPQP</sequence>
<keyword evidence="1" id="KW-0472">Membrane</keyword>
<feature type="transmembrane region" description="Helical" evidence="1">
    <location>
        <begin position="56"/>
        <end position="74"/>
    </location>
</feature>
<comment type="caution">
    <text evidence="2">The sequence shown here is derived from an EMBL/GenBank/DDBJ whole genome shotgun (WGS) entry which is preliminary data.</text>
</comment>
<keyword evidence="1" id="KW-0812">Transmembrane</keyword>
<feature type="non-terminal residue" evidence="2">
    <location>
        <position position="1"/>
    </location>
</feature>
<name>A0A9D3MK22_ANGAN</name>
<reference evidence="2" key="1">
    <citation type="submission" date="2021-01" db="EMBL/GenBank/DDBJ databases">
        <title>A chromosome-scale assembly of European eel, Anguilla anguilla.</title>
        <authorList>
            <person name="Henkel C."/>
            <person name="Jong-Raadsen S.A."/>
            <person name="Dufour S."/>
            <person name="Weltzien F.-A."/>
            <person name="Palstra A.P."/>
            <person name="Pelster B."/>
            <person name="Spaink H.P."/>
            <person name="Van Den Thillart G.E."/>
            <person name="Jansen H."/>
            <person name="Zahm M."/>
            <person name="Klopp C."/>
            <person name="Cedric C."/>
            <person name="Louis A."/>
            <person name="Berthelot C."/>
            <person name="Parey E."/>
            <person name="Roest Crollius H."/>
            <person name="Montfort J."/>
            <person name="Robinson-Rechavi M."/>
            <person name="Bucao C."/>
            <person name="Bouchez O."/>
            <person name="Gislard M."/>
            <person name="Lluch J."/>
            <person name="Milhes M."/>
            <person name="Lampietro C."/>
            <person name="Lopez Roques C."/>
            <person name="Donnadieu C."/>
            <person name="Braasch I."/>
            <person name="Desvignes T."/>
            <person name="Postlethwait J."/>
            <person name="Bobe J."/>
            <person name="Guiguen Y."/>
            <person name="Dirks R."/>
        </authorList>
    </citation>
    <scope>NUCLEOTIDE SEQUENCE</scope>
    <source>
        <strain evidence="2">Tag_6206</strain>
        <tissue evidence="2">Liver</tissue>
    </source>
</reference>
<keyword evidence="3" id="KW-1185">Reference proteome</keyword>
<dbReference type="Proteomes" id="UP001044222">
    <property type="component" value="Unassembled WGS sequence"/>
</dbReference>
<protein>
    <submittedName>
        <fullName evidence="2">Uncharacterized protein</fullName>
    </submittedName>
</protein>
<accession>A0A9D3MK22</accession>
<organism evidence="2 3">
    <name type="scientific">Anguilla anguilla</name>
    <name type="common">European freshwater eel</name>
    <name type="synonym">Muraena anguilla</name>
    <dbReference type="NCBI Taxonomy" id="7936"/>
    <lineage>
        <taxon>Eukaryota</taxon>
        <taxon>Metazoa</taxon>
        <taxon>Chordata</taxon>
        <taxon>Craniata</taxon>
        <taxon>Vertebrata</taxon>
        <taxon>Euteleostomi</taxon>
        <taxon>Actinopterygii</taxon>
        <taxon>Neopterygii</taxon>
        <taxon>Teleostei</taxon>
        <taxon>Anguilliformes</taxon>
        <taxon>Anguillidae</taxon>
        <taxon>Anguilla</taxon>
    </lineage>
</organism>
<gene>
    <name evidence="2" type="ORF">ANANG_G00081390</name>
</gene>
<evidence type="ECO:0000256" key="1">
    <source>
        <dbReference type="SAM" id="Phobius"/>
    </source>
</evidence>
<dbReference type="AlphaFoldDB" id="A0A9D3MK22"/>
<proteinExistence type="predicted"/>
<evidence type="ECO:0000313" key="2">
    <source>
        <dbReference type="EMBL" id="KAG5850351.1"/>
    </source>
</evidence>